<dbReference type="CDD" id="cd00161">
    <property type="entry name" value="beta-trefoil_Ricin-like"/>
    <property type="match status" value="1"/>
</dbReference>
<dbReference type="InterPro" id="IPR042279">
    <property type="entry name" value="Pep_M60_3"/>
</dbReference>
<proteinExistence type="predicted"/>
<dbReference type="Gene3D" id="1.10.390.30">
    <property type="entry name" value="Peptidase M60, enhancin-like domain 3"/>
    <property type="match status" value="1"/>
</dbReference>
<dbReference type="PROSITE" id="PS51723">
    <property type="entry name" value="PEPTIDASE_M60"/>
    <property type="match status" value="1"/>
</dbReference>
<evidence type="ECO:0000259" key="2">
    <source>
        <dbReference type="PROSITE" id="PS51723"/>
    </source>
</evidence>
<feature type="domain" description="Peptidase M60" evidence="2">
    <location>
        <begin position="150"/>
        <end position="448"/>
    </location>
</feature>
<dbReference type="Pfam" id="PF13402">
    <property type="entry name" value="Peptidase_M60"/>
    <property type="match status" value="1"/>
</dbReference>
<dbReference type="AlphaFoldDB" id="A0A7X1KUC0"/>
<dbReference type="SMART" id="SM01276">
    <property type="entry name" value="M60-like"/>
    <property type="match status" value="1"/>
</dbReference>
<keyword evidence="4" id="KW-1185">Reference proteome</keyword>
<dbReference type="SUPFAM" id="SSF50370">
    <property type="entry name" value="Ricin B-like lectins"/>
    <property type="match status" value="1"/>
</dbReference>
<reference evidence="3 4" key="1">
    <citation type="submission" date="2020-08" db="EMBL/GenBank/DDBJ databases">
        <title>Pseudomonas sp. nov.</title>
        <authorList>
            <person name="Gieschler S."/>
            <person name="Fiedler G."/>
            <person name="Brinks E."/>
            <person name="Boehnlein C."/>
            <person name="Franz C.M.A.P."/>
            <person name="Kabisch J."/>
        </authorList>
    </citation>
    <scope>NUCLEOTIDE SEQUENCE [LARGE SCALE GENOMIC DNA]</scope>
    <source>
        <strain evidence="3 4">MBT-2</strain>
    </source>
</reference>
<name>A0A7X1KUC0_9PSED</name>
<dbReference type="Gene3D" id="2.80.10.50">
    <property type="match status" value="1"/>
</dbReference>
<dbReference type="Gene3D" id="3.40.390.80">
    <property type="entry name" value="Peptidase M60, enhancin-like domain 2"/>
    <property type="match status" value="1"/>
</dbReference>
<dbReference type="InterPro" id="IPR035992">
    <property type="entry name" value="Ricin_B-like_lectins"/>
</dbReference>
<dbReference type="Pfam" id="PF17291">
    <property type="entry name" value="M60-like_N"/>
    <property type="match status" value="1"/>
</dbReference>
<accession>A0A7X1KUC0</accession>
<gene>
    <name evidence="3" type="ORF">H7993_14420</name>
</gene>
<feature type="region of interest" description="Disordered" evidence="1">
    <location>
        <begin position="525"/>
        <end position="557"/>
    </location>
</feature>
<evidence type="ECO:0000313" key="4">
    <source>
        <dbReference type="Proteomes" id="UP000546173"/>
    </source>
</evidence>
<dbReference type="InterPro" id="IPR031161">
    <property type="entry name" value="Peptidase_M60_dom"/>
</dbReference>
<comment type="caution">
    <text evidence="3">The sequence shown here is derived from an EMBL/GenBank/DDBJ whole genome shotgun (WGS) entry which is preliminary data.</text>
</comment>
<dbReference type="EMBL" id="JACMYH010000003">
    <property type="protein sequence ID" value="MBC2679588.1"/>
    <property type="molecule type" value="Genomic_DNA"/>
</dbReference>
<dbReference type="Proteomes" id="UP000546173">
    <property type="component" value="Unassembled WGS sequence"/>
</dbReference>
<protein>
    <recommendedName>
        <fullName evidence="2">Peptidase M60 domain-containing protein</fullName>
    </recommendedName>
</protein>
<organism evidence="3 4">
    <name type="scientific">Pseudomonas baltica</name>
    <dbReference type="NCBI Taxonomy" id="2762576"/>
    <lineage>
        <taxon>Bacteria</taxon>
        <taxon>Pseudomonadati</taxon>
        <taxon>Pseudomonadota</taxon>
        <taxon>Gammaproteobacteria</taxon>
        <taxon>Pseudomonadales</taxon>
        <taxon>Pseudomonadaceae</taxon>
        <taxon>Pseudomonas</taxon>
    </lineage>
</organism>
<dbReference type="RefSeq" id="WP_185794780.1">
    <property type="nucleotide sequence ID" value="NZ_JACMYH010000003.1"/>
</dbReference>
<evidence type="ECO:0000313" key="3">
    <source>
        <dbReference type="EMBL" id="MBC2679588.1"/>
    </source>
</evidence>
<evidence type="ECO:0000256" key="1">
    <source>
        <dbReference type="SAM" id="MobiDB-lite"/>
    </source>
</evidence>
<dbReference type="InterPro" id="IPR035423">
    <property type="entry name" value="M60-like_N"/>
</dbReference>
<sequence>MLPDTVLSFQDAAVNARLYNGSQSQSFLLTGNAGEDQFVQNRYTRYRLSCEGTRLWAQPEEDVRTQRFRIRRYSDDTVSIQSVLTGYVLTFNHQTPTMEILVAGNLNQRFRLVTQGDGSIGIRRHRWATFEATVDRFAAVYRLGTRFPLMNRQPTGFYAPKNSAFKVIVVHTDTPPIAMNLFIGAPYADTDTQYSQQRTYPLQLGTNTITDPGGGVIYFQLANEINAANVIILGAQELPYFEHGNTSTAVYHAMLDARPTPYVELYSARVVLTVDRASAQAYKNSDIPLLMATYERIIDVQETLLGLDKAEELHAPAPLKYHLVLGNHGGAGSAHATTGYTAYNMAYARGLLEPERLKAEWAVPHEIGHQNQMRAYLPNDFSEVTNNLSAMATQRVFGVRSNLTHPGANGKDTWDNALEKQAASDLDITQLSAFERLAALEQLRLGFGDTFWPRLNRIAREHGPWSTTPSRAQSFDNLALFGSMAAWADLRAFVRAWGMPLSTAADQQIAEMRLPAPPADLLTLREPRAGVSASSGPEKEPECGTEPPGDTSLLKGT</sequence>
<dbReference type="Gene3D" id="2.60.120.1250">
    <property type="entry name" value="Peptidase M60, enhancin-like domain 1"/>
    <property type="match status" value="1"/>
</dbReference>